<dbReference type="EMBL" id="AP022360">
    <property type="protein sequence ID" value="BBU83651.1"/>
    <property type="molecule type" value="Genomic_DNA"/>
</dbReference>
<feature type="transmembrane region" description="Helical" evidence="6">
    <location>
        <begin position="223"/>
        <end position="242"/>
    </location>
</feature>
<feature type="transmembrane region" description="Helical" evidence="6">
    <location>
        <begin position="199"/>
        <end position="217"/>
    </location>
</feature>
<dbReference type="PANTHER" id="PTHR43124">
    <property type="entry name" value="PURINE EFFLUX PUMP PBUE"/>
    <property type="match status" value="1"/>
</dbReference>
<dbReference type="SUPFAM" id="SSF103473">
    <property type="entry name" value="MFS general substrate transporter"/>
    <property type="match status" value="1"/>
</dbReference>
<evidence type="ECO:0000256" key="4">
    <source>
        <dbReference type="ARBA" id="ARBA00022989"/>
    </source>
</evidence>
<dbReference type="PROSITE" id="PS50850">
    <property type="entry name" value="MFS"/>
    <property type="match status" value="1"/>
</dbReference>
<dbReference type="PANTHER" id="PTHR43124:SF8">
    <property type="entry name" value="INNER MEMBRANE TRANSPORT PROTEIN YDHP"/>
    <property type="match status" value="1"/>
</dbReference>
<feature type="domain" description="Major facilitator superfamily (MFS) profile" evidence="7">
    <location>
        <begin position="1"/>
        <end position="247"/>
    </location>
</feature>
<evidence type="ECO:0000256" key="5">
    <source>
        <dbReference type="ARBA" id="ARBA00023136"/>
    </source>
</evidence>
<gene>
    <name evidence="8" type="ORF">EIMP300_50510</name>
</gene>
<evidence type="ECO:0000313" key="9">
    <source>
        <dbReference type="Proteomes" id="UP000467488"/>
    </source>
</evidence>
<dbReference type="InterPro" id="IPR011701">
    <property type="entry name" value="MFS"/>
</dbReference>
<sequence length="257" mass="26348">MFMGLTLANIGGVPAATWLGETIGWRMSFLATAGLGVISMVSLFLSLPKGGAGARPEVKKELAVLMRPQVLSALLTTVLGAGAMFTLYTYISPVLQSITHVGTPVFVTAMLVLIGVGFSIGNYLGGKLADRSVNGTLKGFLLLLMVIMLAIPFLARNEFGAAISMVVWGAATFAIVPPLQMRVMRVASEAPGLSSSVNIGAFNLGNALGAAAGGAVISAGLGYSFVPVMGAIVAGLALLLVFMSARKQPEAVCVANS</sequence>
<dbReference type="InterPro" id="IPR020846">
    <property type="entry name" value="MFS_dom"/>
</dbReference>
<dbReference type="Pfam" id="PF07690">
    <property type="entry name" value="MFS_1"/>
    <property type="match status" value="1"/>
</dbReference>
<reference evidence="8 9" key="1">
    <citation type="submission" date="2020-01" db="EMBL/GenBank/DDBJ databases">
        <title>Dynamics of blaIMP-6 dissemination in carbapenem resistant Enterobacteriacea isolated from regional surveillance in Osaka, Japan.</title>
        <authorList>
            <person name="Abe R."/>
            <person name="Akeda Y."/>
            <person name="Sugawara Y."/>
            <person name="Yamamoto N."/>
            <person name="Tomono K."/>
            <person name="Takeuchi D."/>
            <person name="Kawahara R."/>
            <person name="Hamada S."/>
        </authorList>
    </citation>
    <scope>NUCLEOTIDE SEQUENCE [LARGE SCALE GENOMIC DNA]</scope>
    <source>
        <strain evidence="8 9">E300</strain>
    </source>
</reference>
<keyword evidence="2" id="KW-1003">Cell membrane</keyword>
<dbReference type="InterPro" id="IPR050189">
    <property type="entry name" value="MFS_Efflux_Transporters"/>
</dbReference>
<dbReference type="GO" id="GO:0022857">
    <property type="term" value="F:transmembrane transporter activity"/>
    <property type="evidence" value="ECO:0007669"/>
    <property type="project" value="InterPro"/>
</dbReference>
<feature type="transmembrane region" description="Helical" evidence="6">
    <location>
        <begin position="161"/>
        <end position="179"/>
    </location>
</feature>
<comment type="subcellular location">
    <subcellularLocation>
        <location evidence="1">Cell membrane</location>
        <topology evidence="1">Multi-pass membrane protein</topology>
    </subcellularLocation>
</comment>
<dbReference type="Gene3D" id="1.20.1250.20">
    <property type="entry name" value="MFS general substrate transporter like domains"/>
    <property type="match status" value="1"/>
</dbReference>
<name>A0A8S0FTA9_ECOLX</name>
<dbReference type="GO" id="GO:0005886">
    <property type="term" value="C:plasma membrane"/>
    <property type="evidence" value="ECO:0007669"/>
    <property type="project" value="UniProtKB-SubCell"/>
</dbReference>
<evidence type="ECO:0000259" key="7">
    <source>
        <dbReference type="PROSITE" id="PS50850"/>
    </source>
</evidence>
<evidence type="ECO:0000256" key="3">
    <source>
        <dbReference type="ARBA" id="ARBA00022692"/>
    </source>
</evidence>
<dbReference type="AlphaFoldDB" id="A0A8S0FTA9"/>
<proteinExistence type="predicted"/>
<protein>
    <recommendedName>
        <fullName evidence="7">Major facilitator superfamily (MFS) profile domain-containing protein</fullName>
    </recommendedName>
</protein>
<accession>A0A8S0FTA9</accession>
<keyword evidence="4 6" id="KW-1133">Transmembrane helix</keyword>
<keyword evidence="5 6" id="KW-0472">Membrane</keyword>
<feature type="transmembrane region" description="Helical" evidence="6">
    <location>
        <begin position="27"/>
        <end position="47"/>
    </location>
</feature>
<feature type="transmembrane region" description="Helical" evidence="6">
    <location>
        <begin position="103"/>
        <end position="125"/>
    </location>
</feature>
<evidence type="ECO:0000256" key="6">
    <source>
        <dbReference type="SAM" id="Phobius"/>
    </source>
</evidence>
<evidence type="ECO:0000256" key="2">
    <source>
        <dbReference type="ARBA" id="ARBA00022475"/>
    </source>
</evidence>
<evidence type="ECO:0000313" key="8">
    <source>
        <dbReference type="EMBL" id="BBU83651.1"/>
    </source>
</evidence>
<feature type="transmembrane region" description="Helical" evidence="6">
    <location>
        <begin position="137"/>
        <end position="155"/>
    </location>
</feature>
<organism evidence="8 9">
    <name type="scientific">Escherichia coli</name>
    <dbReference type="NCBI Taxonomy" id="562"/>
    <lineage>
        <taxon>Bacteria</taxon>
        <taxon>Pseudomonadati</taxon>
        <taxon>Pseudomonadota</taxon>
        <taxon>Gammaproteobacteria</taxon>
        <taxon>Enterobacterales</taxon>
        <taxon>Enterobacteriaceae</taxon>
        <taxon>Escherichia</taxon>
    </lineage>
</organism>
<dbReference type="Proteomes" id="UP000467488">
    <property type="component" value="Chromosome"/>
</dbReference>
<dbReference type="InterPro" id="IPR036259">
    <property type="entry name" value="MFS_trans_sf"/>
</dbReference>
<evidence type="ECO:0000256" key="1">
    <source>
        <dbReference type="ARBA" id="ARBA00004651"/>
    </source>
</evidence>
<keyword evidence="3 6" id="KW-0812">Transmembrane</keyword>
<feature type="transmembrane region" description="Helical" evidence="6">
    <location>
        <begin position="68"/>
        <end position="91"/>
    </location>
</feature>